<dbReference type="RefSeq" id="XP_005090808.1">
    <property type="nucleotide sequence ID" value="XM_005090751.3"/>
</dbReference>
<feature type="domain" description="RRM" evidence="4">
    <location>
        <begin position="3"/>
        <end position="73"/>
    </location>
</feature>
<feature type="region of interest" description="Disordered" evidence="3">
    <location>
        <begin position="145"/>
        <end position="235"/>
    </location>
</feature>
<feature type="compositionally biased region" description="Basic and acidic residues" evidence="3">
    <location>
        <begin position="181"/>
        <end position="198"/>
    </location>
</feature>
<dbReference type="GeneID" id="101846552"/>
<dbReference type="Proteomes" id="UP000694888">
    <property type="component" value="Unplaced"/>
</dbReference>
<evidence type="ECO:0000256" key="1">
    <source>
        <dbReference type="ARBA" id="ARBA00022884"/>
    </source>
</evidence>
<sequence>MTIKIFLGNLSSDTTSDKIRPLFEKYGQVAECDVLKNFGFVHMVNKNEANKAIAQLDGYSVDGNNIRVELSTGKKGGGAGGGKFDKKGFGNQRPRPYGPPPPGRGDPRDFDRYPYPPPPPLPYDRYDPYYRYYLDREAYYARVAPLPGDRGAYPPAAASRERYPPVPPRDRIADRYPPPPDPRDRLPPPRSYLEDRARGIPPPDPYFRERDPLGARPPPEYYDRKLPLAGGRGAESVGAAGAAAGRGAAPGGFNGVGSSSDFYRGLDRPGASLGGAAGGGGDYFRQSGGAGQQGGYGRVGMGGPGGKPDSQSSFATDPIFF</sequence>
<dbReference type="Pfam" id="PF00076">
    <property type="entry name" value="RRM_1"/>
    <property type="match status" value="1"/>
</dbReference>
<keyword evidence="6" id="KW-0648">Protein biosynthesis</keyword>
<dbReference type="SUPFAM" id="SSF54928">
    <property type="entry name" value="RNA-binding domain, RBD"/>
    <property type="match status" value="1"/>
</dbReference>
<dbReference type="Gene3D" id="3.30.70.330">
    <property type="match status" value="1"/>
</dbReference>
<protein>
    <submittedName>
        <fullName evidence="6">Translation initiation factor IF-2 isoform X1</fullName>
    </submittedName>
</protein>
<feature type="region of interest" description="Disordered" evidence="3">
    <location>
        <begin position="284"/>
        <end position="321"/>
    </location>
</feature>
<keyword evidence="6" id="KW-0396">Initiation factor</keyword>
<organism evidence="5 6">
    <name type="scientific">Aplysia californica</name>
    <name type="common">California sea hare</name>
    <dbReference type="NCBI Taxonomy" id="6500"/>
    <lineage>
        <taxon>Eukaryota</taxon>
        <taxon>Metazoa</taxon>
        <taxon>Spiralia</taxon>
        <taxon>Lophotrochozoa</taxon>
        <taxon>Mollusca</taxon>
        <taxon>Gastropoda</taxon>
        <taxon>Heterobranchia</taxon>
        <taxon>Euthyneura</taxon>
        <taxon>Tectipleura</taxon>
        <taxon>Aplysiida</taxon>
        <taxon>Aplysioidea</taxon>
        <taxon>Aplysiidae</taxon>
        <taxon>Aplysia</taxon>
    </lineage>
</organism>
<keyword evidence="5" id="KW-1185">Reference proteome</keyword>
<dbReference type="InterPro" id="IPR012677">
    <property type="entry name" value="Nucleotide-bd_a/b_plait_sf"/>
</dbReference>
<dbReference type="CDD" id="cd12343">
    <property type="entry name" value="RRM1_2_CoAA_like"/>
    <property type="match status" value="1"/>
</dbReference>
<dbReference type="GO" id="GO:0003743">
    <property type="term" value="F:translation initiation factor activity"/>
    <property type="evidence" value="ECO:0007669"/>
    <property type="project" value="UniProtKB-KW"/>
</dbReference>
<evidence type="ECO:0000256" key="2">
    <source>
        <dbReference type="PROSITE-ProRule" id="PRU00176"/>
    </source>
</evidence>
<name>A0ABM0JCW9_APLCA</name>
<proteinExistence type="predicted"/>
<reference evidence="6" key="1">
    <citation type="submission" date="2025-08" db="UniProtKB">
        <authorList>
            <consortium name="RefSeq"/>
        </authorList>
    </citation>
    <scope>IDENTIFICATION</scope>
</reference>
<gene>
    <name evidence="6" type="primary">LOC101846552</name>
</gene>
<dbReference type="PROSITE" id="PS50102">
    <property type="entry name" value="RRM"/>
    <property type="match status" value="1"/>
</dbReference>
<dbReference type="InterPro" id="IPR035979">
    <property type="entry name" value="RBD_domain_sf"/>
</dbReference>
<evidence type="ECO:0000313" key="5">
    <source>
        <dbReference type="Proteomes" id="UP000694888"/>
    </source>
</evidence>
<dbReference type="PANTHER" id="PTHR48025">
    <property type="entry name" value="OS02G0815200 PROTEIN"/>
    <property type="match status" value="1"/>
</dbReference>
<feature type="compositionally biased region" description="Basic and acidic residues" evidence="3">
    <location>
        <begin position="159"/>
        <end position="174"/>
    </location>
</feature>
<keyword evidence="1 2" id="KW-0694">RNA-binding</keyword>
<feature type="region of interest" description="Disordered" evidence="3">
    <location>
        <begin position="70"/>
        <end position="122"/>
    </location>
</feature>
<evidence type="ECO:0000256" key="3">
    <source>
        <dbReference type="SAM" id="MobiDB-lite"/>
    </source>
</evidence>
<feature type="compositionally biased region" description="Gly residues" evidence="3">
    <location>
        <begin position="284"/>
        <end position="306"/>
    </location>
</feature>
<evidence type="ECO:0000259" key="4">
    <source>
        <dbReference type="PROSITE" id="PS50102"/>
    </source>
</evidence>
<evidence type="ECO:0000313" key="6">
    <source>
        <dbReference type="RefSeq" id="XP_005090808.1"/>
    </source>
</evidence>
<dbReference type="PANTHER" id="PTHR48025:SF1">
    <property type="entry name" value="RRM DOMAIN-CONTAINING PROTEIN"/>
    <property type="match status" value="1"/>
</dbReference>
<dbReference type="InterPro" id="IPR000504">
    <property type="entry name" value="RRM_dom"/>
</dbReference>
<dbReference type="SMART" id="SM00360">
    <property type="entry name" value="RRM"/>
    <property type="match status" value="1"/>
</dbReference>
<dbReference type="InterPro" id="IPR050502">
    <property type="entry name" value="Euk_RNA-bind_prot"/>
</dbReference>
<accession>A0ABM0JCW9</accession>